<evidence type="ECO:0000313" key="1">
    <source>
        <dbReference type="EMBL" id="SHG94546.1"/>
    </source>
</evidence>
<accession>A0A1M5NYA6</accession>
<protein>
    <submittedName>
        <fullName evidence="1">Uncharacterized protein</fullName>
    </submittedName>
</protein>
<dbReference type="AlphaFoldDB" id="A0A1M5NYA6"/>
<sequence length="54" mass="6696">MNRKIDFITKEHLKKLNMEITHELIFFDYEDEFTSLQDKFIDENINNKTKQFKI</sequence>
<keyword evidence="2" id="KW-1185">Reference proteome</keyword>
<organism evidence="1 2">
    <name type="scientific">Tepidibacter thalassicus DSM 15285</name>
    <dbReference type="NCBI Taxonomy" id="1123350"/>
    <lineage>
        <taxon>Bacteria</taxon>
        <taxon>Bacillati</taxon>
        <taxon>Bacillota</taxon>
        <taxon>Clostridia</taxon>
        <taxon>Peptostreptococcales</taxon>
        <taxon>Peptostreptococcaceae</taxon>
        <taxon>Tepidibacter</taxon>
    </lineage>
</organism>
<dbReference type="RefSeq" id="WP_178137411.1">
    <property type="nucleotide sequence ID" value="NZ_FQXH01000005.1"/>
</dbReference>
<proteinExistence type="predicted"/>
<reference evidence="2" key="1">
    <citation type="submission" date="2016-11" db="EMBL/GenBank/DDBJ databases">
        <authorList>
            <person name="Varghese N."/>
            <person name="Submissions S."/>
        </authorList>
    </citation>
    <scope>NUCLEOTIDE SEQUENCE [LARGE SCALE GENOMIC DNA]</scope>
    <source>
        <strain evidence="2">DSM 15285</strain>
    </source>
</reference>
<dbReference type="Proteomes" id="UP000242520">
    <property type="component" value="Unassembled WGS sequence"/>
</dbReference>
<evidence type="ECO:0000313" key="2">
    <source>
        <dbReference type="Proteomes" id="UP000242520"/>
    </source>
</evidence>
<gene>
    <name evidence="1" type="ORF">SAMN02744040_00289</name>
</gene>
<name>A0A1M5NYA6_9FIRM</name>
<dbReference type="EMBL" id="FQXH01000005">
    <property type="protein sequence ID" value="SHG94546.1"/>
    <property type="molecule type" value="Genomic_DNA"/>
</dbReference>